<reference evidence="5 6" key="1">
    <citation type="submission" date="2016-10" db="EMBL/GenBank/DDBJ databases">
        <authorList>
            <person name="de Groot N.N."/>
        </authorList>
    </citation>
    <scope>NUCLEOTIDE SEQUENCE [LARGE SCALE GENOMIC DNA]</scope>
    <source>
        <strain evidence="5 6">DSM 22007</strain>
    </source>
</reference>
<dbReference type="GO" id="GO:0003677">
    <property type="term" value="F:DNA binding"/>
    <property type="evidence" value="ECO:0007669"/>
    <property type="project" value="UniProtKB-KW"/>
</dbReference>
<dbReference type="CDD" id="cd06170">
    <property type="entry name" value="LuxR_C_like"/>
    <property type="match status" value="1"/>
</dbReference>
<evidence type="ECO:0000256" key="3">
    <source>
        <dbReference type="ARBA" id="ARBA00023163"/>
    </source>
</evidence>
<dbReference type="AlphaFoldDB" id="A0A1H9BFU1"/>
<sequence length="229" mass="24500">MSPDALKIDACLAALGAETFPRAYVDFVETLGIDQIMVFAIEDAGARCLLSFHYANAALAGQLASAYLDGCFLRDPLLPDLREASPNCIEVRTLEEITEAMDHDYRERFFDAPGLTAKSTVLAVGERLRLFVSLYCADPRSPDAGLSRLAGRLALMHFERAEGTGIPAALAILSRREQAVCVGILSGQKAEVIAADLGVAPSSVVTYRKRAYAKLGIASRAGLFAICSG</sequence>
<accession>A0A1H9BFU1</accession>
<keyword evidence="3" id="KW-0804">Transcription</keyword>
<keyword evidence="1" id="KW-0805">Transcription regulation</keyword>
<dbReference type="OrthoDB" id="343383at2"/>
<protein>
    <submittedName>
        <fullName evidence="5">Regulatory protein, luxR family</fullName>
    </submittedName>
</protein>
<dbReference type="RefSeq" id="WP_090268672.1">
    <property type="nucleotide sequence ID" value="NZ_FOEP01000002.1"/>
</dbReference>
<feature type="domain" description="HTH luxR-type" evidence="4">
    <location>
        <begin position="166"/>
        <end position="229"/>
    </location>
</feature>
<dbReference type="EMBL" id="FOEP01000002">
    <property type="protein sequence ID" value="SEP87138.1"/>
    <property type="molecule type" value="Genomic_DNA"/>
</dbReference>
<organism evidence="5 6">
    <name type="scientific">Thalassovita taeanensis</name>
    <dbReference type="NCBI Taxonomy" id="657014"/>
    <lineage>
        <taxon>Bacteria</taxon>
        <taxon>Pseudomonadati</taxon>
        <taxon>Pseudomonadota</taxon>
        <taxon>Alphaproteobacteria</taxon>
        <taxon>Rhodobacterales</taxon>
        <taxon>Roseobacteraceae</taxon>
        <taxon>Thalassovita</taxon>
    </lineage>
</organism>
<evidence type="ECO:0000313" key="5">
    <source>
        <dbReference type="EMBL" id="SEP87138.1"/>
    </source>
</evidence>
<dbReference type="Pfam" id="PF00196">
    <property type="entry name" value="GerE"/>
    <property type="match status" value="1"/>
</dbReference>
<keyword evidence="6" id="KW-1185">Reference proteome</keyword>
<name>A0A1H9BFU1_9RHOB</name>
<gene>
    <name evidence="5" type="ORF">SAMN04488092_102474</name>
</gene>
<dbReference type="InterPro" id="IPR016032">
    <property type="entry name" value="Sig_transdc_resp-reg_C-effctor"/>
</dbReference>
<dbReference type="InterPro" id="IPR000792">
    <property type="entry name" value="Tscrpt_reg_LuxR_C"/>
</dbReference>
<dbReference type="GO" id="GO:0006355">
    <property type="term" value="P:regulation of DNA-templated transcription"/>
    <property type="evidence" value="ECO:0007669"/>
    <property type="project" value="InterPro"/>
</dbReference>
<dbReference type="InterPro" id="IPR036388">
    <property type="entry name" value="WH-like_DNA-bd_sf"/>
</dbReference>
<dbReference type="PANTHER" id="PTHR44688:SF16">
    <property type="entry name" value="DNA-BINDING TRANSCRIPTIONAL ACTIVATOR DEVR_DOSR"/>
    <property type="match status" value="1"/>
</dbReference>
<dbReference type="SUPFAM" id="SSF46894">
    <property type="entry name" value="C-terminal effector domain of the bipartite response regulators"/>
    <property type="match status" value="1"/>
</dbReference>
<dbReference type="PROSITE" id="PS50043">
    <property type="entry name" value="HTH_LUXR_2"/>
    <property type="match status" value="1"/>
</dbReference>
<evidence type="ECO:0000313" key="6">
    <source>
        <dbReference type="Proteomes" id="UP000198634"/>
    </source>
</evidence>
<evidence type="ECO:0000259" key="4">
    <source>
        <dbReference type="PROSITE" id="PS50043"/>
    </source>
</evidence>
<dbReference type="SMART" id="SM00421">
    <property type="entry name" value="HTH_LUXR"/>
    <property type="match status" value="1"/>
</dbReference>
<keyword evidence="2" id="KW-0238">DNA-binding</keyword>
<dbReference type="STRING" id="657014.SAMN04488092_102474"/>
<evidence type="ECO:0000256" key="1">
    <source>
        <dbReference type="ARBA" id="ARBA00023015"/>
    </source>
</evidence>
<dbReference type="Proteomes" id="UP000198634">
    <property type="component" value="Unassembled WGS sequence"/>
</dbReference>
<dbReference type="Gene3D" id="1.10.10.10">
    <property type="entry name" value="Winged helix-like DNA-binding domain superfamily/Winged helix DNA-binding domain"/>
    <property type="match status" value="1"/>
</dbReference>
<proteinExistence type="predicted"/>
<dbReference type="PANTHER" id="PTHR44688">
    <property type="entry name" value="DNA-BINDING TRANSCRIPTIONAL ACTIVATOR DEVR_DOSR"/>
    <property type="match status" value="1"/>
</dbReference>
<dbReference type="PROSITE" id="PS00622">
    <property type="entry name" value="HTH_LUXR_1"/>
    <property type="match status" value="1"/>
</dbReference>
<evidence type="ECO:0000256" key="2">
    <source>
        <dbReference type="ARBA" id="ARBA00023125"/>
    </source>
</evidence>